<evidence type="ECO:0000313" key="3">
    <source>
        <dbReference type="Proteomes" id="UP000030687"/>
    </source>
</evidence>
<accession>V4TTL7</accession>
<dbReference type="KEGG" id="cic:CICLE_v10023181mg"/>
<evidence type="ECO:0000256" key="1">
    <source>
        <dbReference type="SAM" id="SignalP"/>
    </source>
</evidence>
<dbReference type="AlphaFoldDB" id="V4TTL7"/>
<dbReference type="InParanoid" id="V4TTL7"/>
<reference evidence="2 3" key="1">
    <citation type="submission" date="2013-10" db="EMBL/GenBank/DDBJ databases">
        <authorList>
            <consortium name="International Citrus Genome Consortium"/>
            <person name="Jenkins J."/>
            <person name="Schmutz J."/>
            <person name="Prochnik S."/>
            <person name="Rokhsar D."/>
            <person name="Gmitter F."/>
            <person name="Ollitrault P."/>
            <person name="Machado M."/>
            <person name="Talon M."/>
            <person name="Wincker P."/>
            <person name="Jaillon O."/>
            <person name="Morgante M."/>
        </authorList>
    </citation>
    <scope>NUCLEOTIDE SEQUENCE</scope>
    <source>
        <strain evidence="3">cv. Clemenules</strain>
    </source>
</reference>
<name>V4TTL7_CITCL</name>
<keyword evidence="1" id="KW-0732">Signal</keyword>
<protein>
    <submittedName>
        <fullName evidence="2">Uncharacterized protein</fullName>
    </submittedName>
</protein>
<gene>
    <name evidence="2" type="ORF">CICLE_v10023181mg</name>
</gene>
<keyword evidence="3" id="KW-1185">Reference proteome</keyword>
<dbReference type="Proteomes" id="UP000030687">
    <property type="component" value="Unassembled WGS sequence"/>
</dbReference>
<proteinExistence type="predicted"/>
<feature type="chain" id="PRO_5004728540" evidence="1">
    <location>
        <begin position="20"/>
        <end position="73"/>
    </location>
</feature>
<organism evidence="2 3">
    <name type="scientific">Citrus clementina</name>
    <name type="common">Clementine</name>
    <name type="synonym">Citrus deliciosa x Citrus sinensis</name>
    <dbReference type="NCBI Taxonomy" id="85681"/>
    <lineage>
        <taxon>Eukaryota</taxon>
        <taxon>Viridiplantae</taxon>
        <taxon>Streptophyta</taxon>
        <taxon>Embryophyta</taxon>
        <taxon>Tracheophyta</taxon>
        <taxon>Spermatophyta</taxon>
        <taxon>Magnoliopsida</taxon>
        <taxon>eudicotyledons</taxon>
        <taxon>Gunneridae</taxon>
        <taxon>Pentapetalae</taxon>
        <taxon>rosids</taxon>
        <taxon>malvids</taxon>
        <taxon>Sapindales</taxon>
        <taxon>Rutaceae</taxon>
        <taxon>Aurantioideae</taxon>
        <taxon>Citrus</taxon>
    </lineage>
</organism>
<feature type="signal peptide" evidence="1">
    <location>
        <begin position="1"/>
        <end position="19"/>
    </location>
</feature>
<evidence type="ECO:0000313" key="2">
    <source>
        <dbReference type="EMBL" id="ESR53236.1"/>
    </source>
</evidence>
<sequence length="73" mass="8327">MLVLCKFSWLFKCLLKTYTKPCENAQISSETYEVIIIPGIHKLLHEQDHKNGVCSSSVHPLIQLPMDETNLKA</sequence>
<dbReference type="Gramene" id="ESR53236">
    <property type="protein sequence ID" value="ESR53236"/>
    <property type="gene ID" value="CICLE_v10023181mg"/>
</dbReference>
<dbReference type="EMBL" id="KI536661">
    <property type="protein sequence ID" value="ESR53236.1"/>
    <property type="molecule type" value="Genomic_DNA"/>
</dbReference>